<keyword evidence="6" id="KW-0648">Protein biosynthesis</keyword>
<feature type="region of interest" description="Disordered" evidence="8">
    <location>
        <begin position="1"/>
        <end position="40"/>
    </location>
</feature>
<gene>
    <name evidence="10" type="ORF">SLS56_003907</name>
</gene>
<accession>A0ABR3SXW1</accession>
<evidence type="ECO:0000256" key="2">
    <source>
        <dbReference type="ARBA" id="ARBA00022490"/>
    </source>
</evidence>
<feature type="region of interest" description="Disordered" evidence="8">
    <location>
        <begin position="229"/>
        <end position="256"/>
    </location>
</feature>
<evidence type="ECO:0000259" key="9">
    <source>
        <dbReference type="PROSITE" id="PS51722"/>
    </source>
</evidence>
<dbReference type="InterPro" id="IPR027417">
    <property type="entry name" value="P-loop_NTPase"/>
</dbReference>
<evidence type="ECO:0000256" key="8">
    <source>
        <dbReference type="SAM" id="MobiDB-lite"/>
    </source>
</evidence>
<dbReference type="Gene3D" id="3.40.50.300">
    <property type="entry name" value="P-loop containing nucleotide triphosphate hydrolases"/>
    <property type="match status" value="1"/>
</dbReference>
<keyword evidence="5" id="KW-0810">Translation regulation</keyword>
<dbReference type="Pfam" id="PF00009">
    <property type="entry name" value="GTP_EFTU"/>
    <property type="match status" value="1"/>
</dbReference>
<dbReference type="CDD" id="cd16267">
    <property type="entry name" value="HBS1-like_II"/>
    <property type="match status" value="1"/>
</dbReference>
<feature type="compositionally biased region" description="Acidic residues" evidence="8">
    <location>
        <begin position="11"/>
        <end position="36"/>
    </location>
</feature>
<proteinExistence type="predicted"/>
<evidence type="ECO:0000256" key="6">
    <source>
        <dbReference type="ARBA" id="ARBA00022917"/>
    </source>
</evidence>
<dbReference type="CDD" id="cd01883">
    <property type="entry name" value="EF1_alpha"/>
    <property type="match status" value="1"/>
</dbReference>
<comment type="subcellular location">
    <subcellularLocation>
        <location evidence="1">Cytoplasm</location>
    </subcellularLocation>
</comment>
<feature type="region of interest" description="Disordered" evidence="8">
    <location>
        <begin position="84"/>
        <end position="111"/>
    </location>
</feature>
<dbReference type="PRINTS" id="PR00315">
    <property type="entry name" value="ELONGATNFCT"/>
</dbReference>
<dbReference type="InterPro" id="IPR009000">
    <property type="entry name" value="Transl_B-barrel_sf"/>
</dbReference>
<dbReference type="PANTHER" id="PTHR23115">
    <property type="entry name" value="TRANSLATION FACTOR"/>
    <property type="match status" value="1"/>
</dbReference>
<feature type="compositionally biased region" description="Basic and acidic residues" evidence="8">
    <location>
        <begin position="403"/>
        <end position="413"/>
    </location>
</feature>
<keyword evidence="3" id="KW-0547">Nucleotide-binding</keyword>
<name>A0ABR3SXW1_9PEZI</name>
<dbReference type="SUPFAM" id="SSF52540">
    <property type="entry name" value="P-loop containing nucleoside triphosphate hydrolases"/>
    <property type="match status" value="1"/>
</dbReference>
<dbReference type="PROSITE" id="PS51722">
    <property type="entry name" value="G_TR_2"/>
    <property type="match status" value="1"/>
</dbReference>
<dbReference type="InterPro" id="IPR000795">
    <property type="entry name" value="T_Tr_GTP-bd_dom"/>
</dbReference>
<evidence type="ECO:0000256" key="3">
    <source>
        <dbReference type="ARBA" id="ARBA00022741"/>
    </source>
</evidence>
<feature type="region of interest" description="Disordered" evidence="8">
    <location>
        <begin position="396"/>
        <end position="415"/>
    </location>
</feature>
<evidence type="ECO:0000256" key="7">
    <source>
        <dbReference type="ARBA" id="ARBA00023134"/>
    </source>
</evidence>
<dbReference type="SUPFAM" id="SSF50447">
    <property type="entry name" value="Translation proteins"/>
    <property type="match status" value="1"/>
</dbReference>
<feature type="compositionally biased region" description="Gly residues" evidence="8">
    <location>
        <begin position="808"/>
        <end position="822"/>
    </location>
</feature>
<evidence type="ECO:0000313" key="10">
    <source>
        <dbReference type="EMBL" id="KAL1632173.1"/>
    </source>
</evidence>
<evidence type="ECO:0000313" key="11">
    <source>
        <dbReference type="Proteomes" id="UP001521116"/>
    </source>
</evidence>
<dbReference type="Proteomes" id="UP001521116">
    <property type="component" value="Unassembled WGS sequence"/>
</dbReference>
<keyword evidence="2" id="KW-0963">Cytoplasm</keyword>
<feature type="compositionally biased region" description="Basic and acidic residues" evidence="8">
    <location>
        <begin position="313"/>
        <end position="333"/>
    </location>
</feature>
<reference evidence="10 11" key="1">
    <citation type="submission" date="2024-02" db="EMBL/GenBank/DDBJ databases">
        <title>De novo assembly and annotation of 12 fungi associated with fruit tree decline syndrome in Ontario, Canada.</title>
        <authorList>
            <person name="Sulman M."/>
            <person name="Ellouze W."/>
            <person name="Ilyukhin E."/>
        </authorList>
    </citation>
    <scope>NUCLEOTIDE SEQUENCE [LARGE SCALE GENOMIC DNA]</scope>
    <source>
        <strain evidence="10 11">M1-105</strain>
    </source>
</reference>
<comment type="caution">
    <text evidence="10">The sequence shown here is derived from an EMBL/GenBank/DDBJ whole genome shotgun (WGS) entry which is preliminary data.</text>
</comment>
<keyword evidence="4" id="KW-0378">Hydrolase</keyword>
<feature type="region of interest" description="Disordered" evidence="8">
    <location>
        <begin position="785"/>
        <end position="828"/>
    </location>
</feature>
<keyword evidence="7" id="KW-0342">GTP-binding</keyword>
<keyword evidence="11" id="KW-1185">Reference proteome</keyword>
<dbReference type="Pfam" id="PF08938">
    <property type="entry name" value="HBS1_N"/>
    <property type="match status" value="1"/>
</dbReference>
<organism evidence="10 11">
    <name type="scientific">Neofusicoccum ribis</name>
    <dbReference type="NCBI Taxonomy" id="45134"/>
    <lineage>
        <taxon>Eukaryota</taxon>
        <taxon>Fungi</taxon>
        <taxon>Dikarya</taxon>
        <taxon>Ascomycota</taxon>
        <taxon>Pezizomycotina</taxon>
        <taxon>Dothideomycetes</taxon>
        <taxon>Dothideomycetes incertae sedis</taxon>
        <taxon>Botryosphaeriales</taxon>
        <taxon>Botryosphaeriaceae</taxon>
        <taxon>Neofusicoccum</taxon>
    </lineage>
</organism>
<dbReference type="EMBL" id="JAJVDC020000033">
    <property type="protein sequence ID" value="KAL1632173.1"/>
    <property type="molecule type" value="Genomic_DNA"/>
</dbReference>
<feature type="domain" description="Tr-type G" evidence="9">
    <location>
        <begin position="448"/>
        <end position="656"/>
    </location>
</feature>
<evidence type="ECO:0000256" key="5">
    <source>
        <dbReference type="ARBA" id="ARBA00022845"/>
    </source>
</evidence>
<feature type="region of interest" description="Disordered" evidence="8">
    <location>
        <begin position="270"/>
        <end position="340"/>
    </location>
</feature>
<evidence type="ECO:0000256" key="4">
    <source>
        <dbReference type="ARBA" id="ARBA00022801"/>
    </source>
</evidence>
<dbReference type="InterPro" id="IPR015033">
    <property type="entry name" value="HBS1-like_N"/>
</dbReference>
<sequence>MSHRRVKGIAYDDEDLGYDDDEYADGGEEEMSEEDKEQLRQGTIKVREALGADYSNVMNKQIEEALWNYYYDVGKSVSYLKNTYKPTQPKKQKPPSRFDQAAGAAANTQSKKTAGQYIFSPRPTIRQELSSSGRHVNTLDPPCKANTTALRNFASKISKEESNLDSVVAFPLPMFLPSLRTGRSSADFFKDTPWLNVPAHRLGNISKMHVAPRGYLLGGSSKPSKLAALAAARKKKQEEAKAGTPAASGDAGDQTPDKAVALLDRLKTKNEATTKEVPSGQSILSEKTNVEETKKQGQPRSYPIRRKKSPSPVRKEPIQEEPKPSEPKEEEPAVKLPDLLGAPSTFARTVIGSGPGGQLRNGGMFPLPYTSDPDYAKANPFAGPSPDDVVLNAQAKGAKKQTQAKDSKAKDDTSGVTEGVEGIKIDEAPRVKSKNLNVLAEYEKSNLKNSANFVVIGHVDHGKSTLMGRLLYDLKVVDQRSLDKLRKEAQNIGKSSFALAWVMDETSEERSRGVTVDIATNTFETEKTRFTILDAPGHKDFVPNMIAGASQADFAVLVIDASTNSFESGLRGQTKEHALLARSIGVQRLIVAVNKMDTLSWSKERFDEISQQMSAFLTTAGFQSKNIAFVPCAGLTGENIVQPAPPELASWYTGPTLVAELDASEPSKRAIDKPLRLTISDIFRGGITNPLSISGRIDAGNLQVGEQLVVMPSGETAFIKGIEVDNNGPADWAVAGQIATLHLAEIDPQHLRLGDIVCHPSSPIKNIKAFTAKILAFEHVTPICAGQGERGGDEEEAEDRAAGERGEGGGGANGGGAVGAAGEGRVEE</sequence>
<dbReference type="Gene3D" id="2.40.30.10">
    <property type="entry name" value="Translation factors"/>
    <property type="match status" value="1"/>
</dbReference>
<dbReference type="InterPro" id="IPR050100">
    <property type="entry name" value="TRAFAC_GTPase_members"/>
</dbReference>
<protein>
    <recommendedName>
        <fullName evidence="9">Tr-type G domain-containing protein</fullName>
    </recommendedName>
</protein>
<evidence type="ECO:0000256" key="1">
    <source>
        <dbReference type="ARBA" id="ARBA00004496"/>
    </source>
</evidence>